<sequence length="22" mass="2603">MFDFSIEQIKSYITNANLLNIQ</sequence>
<protein>
    <submittedName>
        <fullName evidence="1">Uncharacterized protein</fullName>
    </submittedName>
</protein>
<dbReference type="AlphaFoldDB" id="A0A382MS76"/>
<gene>
    <name evidence="1" type="ORF">METZ01_LOCUS304573</name>
</gene>
<accession>A0A382MS76</accession>
<evidence type="ECO:0000313" key="1">
    <source>
        <dbReference type="EMBL" id="SVC51719.1"/>
    </source>
</evidence>
<proteinExistence type="predicted"/>
<name>A0A382MS76_9ZZZZ</name>
<reference evidence="1" key="1">
    <citation type="submission" date="2018-05" db="EMBL/GenBank/DDBJ databases">
        <authorList>
            <person name="Lanie J.A."/>
            <person name="Ng W.-L."/>
            <person name="Kazmierczak K.M."/>
            <person name="Andrzejewski T.M."/>
            <person name="Davidsen T.M."/>
            <person name="Wayne K.J."/>
            <person name="Tettelin H."/>
            <person name="Glass J.I."/>
            <person name="Rusch D."/>
            <person name="Podicherti R."/>
            <person name="Tsui H.-C.T."/>
            <person name="Winkler M.E."/>
        </authorList>
    </citation>
    <scope>NUCLEOTIDE SEQUENCE</scope>
</reference>
<dbReference type="EMBL" id="UINC01095548">
    <property type="protein sequence ID" value="SVC51719.1"/>
    <property type="molecule type" value="Genomic_DNA"/>
</dbReference>
<organism evidence="1">
    <name type="scientific">marine metagenome</name>
    <dbReference type="NCBI Taxonomy" id="408172"/>
    <lineage>
        <taxon>unclassified sequences</taxon>
        <taxon>metagenomes</taxon>
        <taxon>ecological metagenomes</taxon>
    </lineage>
</organism>